<accession>A0ACC3CXB0</accession>
<dbReference type="Proteomes" id="UP001186974">
    <property type="component" value="Unassembled WGS sequence"/>
</dbReference>
<feature type="non-terminal residue" evidence="1">
    <location>
        <position position="51"/>
    </location>
</feature>
<dbReference type="EMBL" id="JAWDJW010010103">
    <property type="protein sequence ID" value="KAK3050649.1"/>
    <property type="molecule type" value="Genomic_DNA"/>
</dbReference>
<gene>
    <name evidence="1" type="ORF">LTS18_012549</name>
</gene>
<comment type="caution">
    <text evidence="1">The sequence shown here is derived from an EMBL/GenBank/DDBJ whole genome shotgun (WGS) entry which is preliminary data.</text>
</comment>
<evidence type="ECO:0000313" key="1">
    <source>
        <dbReference type="EMBL" id="KAK3050649.1"/>
    </source>
</evidence>
<proteinExistence type="predicted"/>
<protein>
    <submittedName>
        <fullName evidence="1">Uncharacterized protein</fullName>
    </submittedName>
</protein>
<sequence length="51" mass="5528">MQLALLLSSLLALLASNVSATALTYKLAANEKQCFFAKTEQQAAKIAFYFA</sequence>
<organism evidence="1 2">
    <name type="scientific">Coniosporium uncinatum</name>
    <dbReference type="NCBI Taxonomy" id="93489"/>
    <lineage>
        <taxon>Eukaryota</taxon>
        <taxon>Fungi</taxon>
        <taxon>Dikarya</taxon>
        <taxon>Ascomycota</taxon>
        <taxon>Pezizomycotina</taxon>
        <taxon>Dothideomycetes</taxon>
        <taxon>Dothideomycetes incertae sedis</taxon>
        <taxon>Coniosporium</taxon>
    </lineage>
</organism>
<evidence type="ECO:0000313" key="2">
    <source>
        <dbReference type="Proteomes" id="UP001186974"/>
    </source>
</evidence>
<reference evidence="1" key="1">
    <citation type="submission" date="2024-09" db="EMBL/GenBank/DDBJ databases">
        <title>Black Yeasts Isolated from many extreme environments.</title>
        <authorList>
            <person name="Coleine C."/>
            <person name="Stajich J.E."/>
            <person name="Selbmann L."/>
        </authorList>
    </citation>
    <scope>NUCLEOTIDE SEQUENCE</scope>
    <source>
        <strain evidence="1">CCFEE 5737</strain>
    </source>
</reference>
<keyword evidence="2" id="KW-1185">Reference proteome</keyword>
<name>A0ACC3CXB0_9PEZI</name>